<keyword evidence="2" id="KW-0547">Nucleotide-binding</keyword>
<sequence>MDYLLNVKDLNKSYKNSEFTLSDLNLTIRPGEVVGLIGKNGSGKSTLINTLVGNRFPSSGEIEFFDQKVTEQNQGYKEYLGVVFDDLRVPHKLDIKHIEKAFSHIYQTWDSDKFNELIQQFELPTNRPVKDFSRGMKMKVAISMTLAHDSRLLILDEATAGMDVSGREEVLDILDDYVGEDNGIMISSHISEDIETIATKLIFMRDGRIILTEEKEKLLQQYGIVRQPVEAFYVPNQVLVATRKYRGERISLVNDYTQVDGAESLNSIDDATKILMRGEI</sequence>
<accession>A0A2K4FAX2</accession>
<comment type="caution">
    <text evidence="5">The sequence shown here is derived from an EMBL/GenBank/DDBJ whole genome shotgun (WGS) entry which is preliminary data.</text>
</comment>
<name>A0A2K4FAX2_9STAP</name>
<evidence type="ECO:0000256" key="1">
    <source>
        <dbReference type="ARBA" id="ARBA00022448"/>
    </source>
</evidence>
<dbReference type="AlphaFoldDB" id="A0A2K4FAX2"/>
<proteinExistence type="predicted"/>
<dbReference type="InterPro" id="IPR003593">
    <property type="entry name" value="AAA+_ATPase"/>
</dbReference>
<dbReference type="InterPro" id="IPR027417">
    <property type="entry name" value="P-loop_NTPase"/>
</dbReference>
<evidence type="ECO:0000256" key="2">
    <source>
        <dbReference type="ARBA" id="ARBA00022741"/>
    </source>
</evidence>
<dbReference type="PANTHER" id="PTHR42939:SF3">
    <property type="entry name" value="ABC TRANSPORTER ATP-BINDING COMPONENT"/>
    <property type="match status" value="1"/>
</dbReference>
<dbReference type="GO" id="GO:0016887">
    <property type="term" value="F:ATP hydrolysis activity"/>
    <property type="evidence" value="ECO:0007669"/>
    <property type="project" value="InterPro"/>
</dbReference>
<dbReference type="Proteomes" id="UP000242712">
    <property type="component" value="Unassembled WGS sequence"/>
</dbReference>
<feature type="domain" description="ABC transporter" evidence="4">
    <location>
        <begin position="5"/>
        <end position="231"/>
    </location>
</feature>
<dbReference type="Pfam" id="PF00005">
    <property type="entry name" value="ABC_tran"/>
    <property type="match status" value="1"/>
</dbReference>
<organism evidence="5 6">
    <name type="scientific">Staphylococcus argensis</name>
    <dbReference type="NCBI Taxonomy" id="1607738"/>
    <lineage>
        <taxon>Bacteria</taxon>
        <taxon>Bacillati</taxon>
        <taxon>Bacillota</taxon>
        <taxon>Bacilli</taxon>
        <taxon>Bacillales</taxon>
        <taxon>Staphylococcaceae</taxon>
        <taxon>Staphylococcus</taxon>
    </lineage>
</organism>
<dbReference type="CDD" id="cd03230">
    <property type="entry name" value="ABC_DR_subfamily_A"/>
    <property type="match status" value="1"/>
</dbReference>
<keyword evidence="3 5" id="KW-0067">ATP-binding</keyword>
<reference evidence="5 6" key="1">
    <citation type="submission" date="2017-08" db="EMBL/GenBank/DDBJ databases">
        <title>Draft genome sequences of 64 type strains of genus Staph aureus.</title>
        <authorList>
            <person name="Cole K."/>
            <person name="Golubchik T."/>
            <person name="Russell J."/>
            <person name="Foster D."/>
            <person name="Llewelyn M."/>
            <person name="Wilson D."/>
            <person name="Crook D."/>
            <person name="Paul J."/>
        </authorList>
    </citation>
    <scope>NUCLEOTIDE SEQUENCE [LARGE SCALE GENOMIC DNA]</scope>
    <source>
        <strain evidence="5 6">DSM 29875</strain>
    </source>
</reference>
<dbReference type="InterPro" id="IPR051782">
    <property type="entry name" value="ABC_Transporter_VariousFunc"/>
</dbReference>
<keyword evidence="1" id="KW-0813">Transport</keyword>
<dbReference type="RefSeq" id="WP_103372223.1">
    <property type="nucleotide sequence ID" value="NZ_CBCRVO010000002.1"/>
</dbReference>
<evidence type="ECO:0000256" key="3">
    <source>
        <dbReference type="ARBA" id="ARBA00022840"/>
    </source>
</evidence>
<dbReference type="GO" id="GO:0005524">
    <property type="term" value="F:ATP binding"/>
    <property type="evidence" value="ECO:0007669"/>
    <property type="project" value="UniProtKB-KW"/>
</dbReference>
<dbReference type="EMBL" id="PPPX01000016">
    <property type="protein sequence ID" value="POA08437.1"/>
    <property type="molecule type" value="Genomic_DNA"/>
</dbReference>
<dbReference type="SUPFAM" id="SSF52540">
    <property type="entry name" value="P-loop containing nucleoside triphosphate hydrolases"/>
    <property type="match status" value="1"/>
</dbReference>
<dbReference type="InterPro" id="IPR003439">
    <property type="entry name" value="ABC_transporter-like_ATP-bd"/>
</dbReference>
<protein>
    <submittedName>
        <fullName evidence="5">ABC transporter ATP-binding protein</fullName>
    </submittedName>
</protein>
<evidence type="ECO:0000313" key="6">
    <source>
        <dbReference type="Proteomes" id="UP000242712"/>
    </source>
</evidence>
<gene>
    <name evidence="5" type="ORF">CD039_10175</name>
</gene>
<dbReference type="SMART" id="SM00382">
    <property type="entry name" value="AAA"/>
    <property type="match status" value="1"/>
</dbReference>
<dbReference type="PANTHER" id="PTHR42939">
    <property type="entry name" value="ABC TRANSPORTER ATP-BINDING PROTEIN ALBC-RELATED"/>
    <property type="match status" value="1"/>
</dbReference>
<evidence type="ECO:0000259" key="4">
    <source>
        <dbReference type="PROSITE" id="PS50893"/>
    </source>
</evidence>
<dbReference type="PROSITE" id="PS50893">
    <property type="entry name" value="ABC_TRANSPORTER_2"/>
    <property type="match status" value="1"/>
</dbReference>
<dbReference type="Gene3D" id="3.40.50.300">
    <property type="entry name" value="P-loop containing nucleotide triphosphate hydrolases"/>
    <property type="match status" value="1"/>
</dbReference>
<dbReference type="GeneID" id="98298709"/>
<dbReference type="OrthoDB" id="9804819at2"/>
<keyword evidence="6" id="KW-1185">Reference proteome</keyword>
<evidence type="ECO:0000313" key="5">
    <source>
        <dbReference type="EMBL" id="POA08437.1"/>
    </source>
</evidence>